<protein>
    <recommendedName>
        <fullName evidence="2">N-acetyltransferase domain-containing protein</fullName>
    </recommendedName>
</protein>
<evidence type="ECO:0000313" key="4">
    <source>
        <dbReference type="Proteomes" id="UP001500051"/>
    </source>
</evidence>
<dbReference type="CDD" id="cd04301">
    <property type="entry name" value="NAT_SF"/>
    <property type="match status" value="1"/>
</dbReference>
<dbReference type="SUPFAM" id="SSF55729">
    <property type="entry name" value="Acyl-CoA N-acyltransferases (Nat)"/>
    <property type="match status" value="1"/>
</dbReference>
<dbReference type="InterPro" id="IPR000182">
    <property type="entry name" value="GNAT_dom"/>
</dbReference>
<dbReference type="PROSITE" id="PS51186">
    <property type="entry name" value="GNAT"/>
    <property type="match status" value="1"/>
</dbReference>
<keyword evidence="4" id="KW-1185">Reference proteome</keyword>
<evidence type="ECO:0000259" key="2">
    <source>
        <dbReference type="PROSITE" id="PS51186"/>
    </source>
</evidence>
<dbReference type="Pfam" id="PF13302">
    <property type="entry name" value="Acetyltransf_3"/>
    <property type="match status" value="1"/>
</dbReference>
<dbReference type="EMBL" id="BAAAYX010000003">
    <property type="protein sequence ID" value="GAA3697020.1"/>
    <property type="molecule type" value="Genomic_DNA"/>
</dbReference>
<organism evidence="3 4">
    <name type="scientific">Microlunatus aurantiacus</name>
    <dbReference type="NCBI Taxonomy" id="446786"/>
    <lineage>
        <taxon>Bacteria</taxon>
        <taxon>Bacillati</taxon>
        <taxon>Actinomycetota</taxon>
        <taxon>Actinomycetes</taxon>
        <taxon>Propionibacteriales</taxon>
        <taxon>Propionibacteriaceae</taxon>
        <taxon>Microlunatus</taxon>
    </lineage>
</organism>
<dbReference type="Gene3D" id="3.40.630.30">
    <property type="match status" value="1"/>
</dbReference>
<gene>
    <name evidence="3" type="ORF">GCM10022204_11190</name>
</gene>
<sequence length="202" mass="21153">MKRAERPMKRGDDRSDRATAPPHAVDEEAGSAGGAAAAPGVDALQVSPARLDWLEALAEGDATFSSRFGLAVEPGWSGFPEALPAVVADARQRGEDPWGTYLFFDDDGALVGIGGFTGSPRAGVVEIGYAVAPSRHGRGIATAAVRHFLARAAGEGAVTVIAHTLATVNSSTSVLLKAGFVRTTSAYDPEVGEVWRWERPLR</sequence>
<reference evidence="4" key="1">
    <citation type="journal article" date="2019" name="Int. J. Syst. Evol. Microbiol.">
        <title>The Global Catalogue of Microorganisms (GCM) 10K type strain sequencing project: providing services to taxonomists for standard genome sequencing and annotation.</title>
        <authorList>
            <consortium name="The Broad Institute Genomics Platform"/>
            <consortium name="The Broad Institute Genome Sequencing Center for Infectious Disease"/>
            <person name="Wu L."/>
            <person name="Ma J."/>
        </authorList>
    </citation>
    <scope>NUCLEOTIDE SEQUENCE [LARGE SCALE GENOMIC DNA]</scope>
    <source>
        <strain evidence="4">JCM 16548</strain>
    </source>
</reference>
<feature type="domain" description="N-acetyltransferase" evidence="2">
    <location>
        <begin position="62"/>
        <end position="202"/>
    </location>
</feature>
<feature type="compositionally biased region" description="Basic and acidic residues" evidence="1">
    <location>
        <begin position="1"/>
        <end position="17"/>
    </location>
</feature>
<accession>A0ABP7CZ67</accession>
<proteinExistence type="predicted"/>
<feature type="region of interest" description="Disordered" evidence="1">
    <location>
        <begin position="1"/>
        <end position="36"/>
    </location>
</feature>
<name>A0ABP7CZ67_9ACTN</name>
<evidence type="ECO:0000256" key="1">
    <source>
        <dbReference type="SAM" id="MobiDB-lite"/>
    </source>
</evidence>
<dbReference type="Proteomes" id="UP001500051">
    <property type="component" value="Unassembled WGS sequence"/>
</dbReference>
<evidence type="ECO:0000313" key="3">
    <source>
        <dbReference type="EMBL" id="GAA3697020.1"/>
    </source>
</evidence>
<dbReference type="InterPro" id="IPR016181">
    <property type="entry name" value="Acyl_CoA_acyltransferase"/>
</dbReference>
<comment type="caution">
    <text evidence="3">The sequence shown here is derived from an EMBL/GenBank/DDBJ whole genome shotgun (WGS) entry which is preliminary data.</text>
</comment>